<reference evidence="1 2" key="2">
    <citation type="submission" date="2019-01" db="EMBL/GenBank/DDBJ databases">
        <authorList>
            <person name="Li Y."/>
        </authorList>
    </citation>
    <scope>NUCLEOTIDE SEQUENCE [LARGE SCALE GENOMIC DNA]</scope>
    <source>
        <strain evidence="1 2">2D-5</strain>
    </source>
</reference>
<dbReference type="AlphaFoldDB" id="A0A443IQ68"/>
<dbReference type="SUPFAM" id="SSF56935">
    <property type="entry name" value="Porins"/>
    <property type="match status" value="1"/>
</dbReference>
<proteinExistence type="predicted"/>
<name>A0A443IQ68_9RHOB</name>
<gene>
    <name evidence="1" type="ORF">D2T33_16070</name>
</gene>
<dbReference type="EMBL" id="SAUW01000018">
    <property type="protein sequence ID" value="RWR08141.1"/>
    <property type="molecule type" value="Genomic_DNA"/>
</dbReference>
<evidence type="ECO:0000313" key="1">
    <source>
        <dbReference type="EMBL" id="RWR08141.1"/>
    </source>
</evidence>
<sequence>MAGLPVQAQQQNQVPAGGVLSTFSTQIGVEAGRNLDLDPGSKDKIARLYGLLGYSYRMTTRQTMLSFSAQIRPETDDNDQGLFPQGALQWTHEGARTRFSFGANYAEARITDQSIAFDDETGQILNYDISGTRAQTRLNASVEGGIDMPLGYTLQVDRSEITYSDTPAGSTGYSDSTTTGAAAKLRADISAMTQLSLDLSHRLYEVEGGASLRQRTTDQASLGVQQRIDALWSVSASVGRSWIDTERIDRPDESIAGMTYVLGAKRADALGAYSFDFAQSQTESGSRRTVSLGRERETDLGRISGAIGISRGESGGSDMIGQLAFSTELPRDTLRANVARSVQTDDDGDDVVVTRISANVGHKLSEVNGLNFGLTASATEYPTYDKNRLDATVSYEHLLSRDVNLEAGVKMSLSQSGVQEDANSQSLFLTLSRNFNFLR</sequence>
<reference evidence="1 2" key="1">
    <citation type="submission" date="2019-01" db="EMBL/GenBank/DDBJ databases">
        <title>Sinorhodobacter populi sp. nov. isolated from the symptomatic bark tissue of Populus euramericana canker.</title>
        <authorList>
            <person name="Xu G."/>
        </authorList>
    </citation>
    <scope>NUCLEOTIDE SEQUENCE [LARGE SCALE GENOMIC DNA]</scope>
    <source>
        <strain evidence="1 2">2D-5</strain>
    </source>
</reference>
<dbReference type="RefSeq" id="WP_128270454.1">
    <property type="nucleotide sequence ID" value="NZ_SAUW01000018.1"/>
</dbReference>
<accession>A0A443IQ68</accession>
<protein>
    <recommendedName>
        <fullName evidence="3">TIGR03016 family PEP-CTERM system-associated outer membrane protein</fullName>
    </recommendedName>
</protein>
<dbReference type="Proteomes" id="UP000285710">
    <property type="component" value="Unassembled WGS sequence"/>
</dbReference>
<keyword evidence="2" id="KW-1185">Reference proteome</keyword>
<evidence type="ECO:0000313" key="2">
    <source>
        <dbReference type="Proteomes" id="UP000285710"/>
    </source>
</evidence>
<comment type="caution">
    <text evidence="1">The sequence shown here is derived from an EMBL/GenBank/DDBJ whole genome shotgun (WGS) entry which is preliminary data.</text>
</comment>
<evidence type="ECO:0008006" key="3">
    <source>
        <dbReference type="Google" id="ProtNLM"/>
    </source>
</evidence>
<organism evidence="1 2">
    <name type="scientific">Paenirhodobacter populi</name>
    <dbReference type="NCBI Taxonomy" id="2306993"/>
    <lineage>
        <taxon>Bacteria</taxon>
        <taxon>Pseudomonadati</taxon>
        <taxon>Pseudomonadota</taxon>
        <taxon>Alphaproteobacteria</taxon>
        <taxon>Rhodobacterales</taxon>
        <taxon>Rhodobacter group</taxon>
        <taxon>Paenirhodobacter</taxon>
    </lineage>
</organism>